<dbReference type="EMBL" id="DSOK01000195">
    <property type="protein sequence ID" value="HEN15158.1"/>
    <property type="molecule type" value="Genomic_DNA"/>
</dbReference>
<reference evidence="2" key="1">
    <citation type="journal article" date="2020" name="mSystems">
        <title>Genome- and Community-Level Interaction Insights into Carbon Utilization and Element Cycling Functions of Hydrothermarchaeota in Hydrothermal Sediment.</title>
        <authorList>
            <person name="Zhou Z."/>
            <person name="Liu Y."/>
            <person name="Xu W."/>
            <person name="Pan J."/>
            <person name="Luo Z.H."/>
            <person name="Li M."/>
        </authorList>
    </citation>
    <scope>NUCLEOTIDE SEQUENCE [LARGE SCALE GENOMIC DNA]</scope>
    <source>
        <strain evidence="2">SpSt-339</strain>
    </source>
</reference>
<dbReference type="PANTHER" id="PTHR48090:SF7">
    <property type="entry name" value="RFBJ PROTEIN"/>
    <property type="match status" value="1"/>
</dbReference>
<keyword evidence="2" id="KW-0808">Transferase</keyword>
<dbReference type="InterPro" id="IPR050256">
    <property type="entry name" value="Glycosyltransferase_2"/>
</dbReference>
<accession>A0A7C2K0C5</accession>
<gene>
    <name evidence="2" type="ORF">ENQ76_06785</name>
</gene>
<dbReference type="GO" id="GO:0016740">
    <property type="term" value="F:transferase activity"/>
    <property type="evidence" value="ECO:0007669"/>
    <property type="project" value="UniProtKB-KW"/>
</dbReference>
<dbReference type="Gene3D" id="3.90.550.10">
    <property type="entry name" value="Spore Coat Polysaccharide Biosynthesis Protein SpsA, Chain A"/>
    <property type="match status" value="1"/>
</dbReference>
<organism evidence="2">
    <name type="scientific">Schlesneria paludicola</name>
    <dbReference type="NCBI Taxonomy" id="360056"/>
    <lineage>
        <taxon>Bacteria</taxon>
        <taxon>Pseudomonadati</taxon>
        <taxon>Planctomycetota</taxon>
        <taxon>Planctomycetia</taxon>
        <taxon>Planctomycetales</taxon>
        <taxon>Planctomycetaceae</taxon>
        <taxon>Schlesneria</taxon>
    </lineage>
</organism>
<dbReference type="CDD" id="cd04179">
    <property type="entry name" value="DPM_DPG-synthase_like"/>
    <property type="match status" value="1"/>
</dbReference>
<dbReference type="Pfam" id="PF00535">
    <property type="entry name" value="Glycos_transf_2"/>
    <property type="match status" value="1"/>
</dbReference>
<name>A0A7C2K0C5_9PLAN</name>
<comment type="caution">
    <text evidence="2">The sequence shown here is derived from an EMBL/GenBank/DDBJ whole genome shotgun (WGS) entry which is preliminary data.</text>
</comment>
<protein>
    <submittedName>
        <fullName evidence="2">Glycosyltransferase family 2 protein</fullName>
    </submittedName>
</protein>
<dbReference type="InterPro" id="IPR001173">
    <property type="entry name" value="Glyco_trans_2-like"/>
</dbReference>
<sequence length="261" mass="28632">MTDGLDYVTVVIPALNEARSIALVLADLPPVGRVIVVDNGSTDRTAIVATQFNAHVVDEPCRGYGAACLRGLAEIAVLTQQGQPAPEIVVFIDADYSDHPDELPKLVAPIQEGKADFVVGSRLLGDLEPGAMPPQSRYGNRFACWLMWLLWRARFTDLGPFRAIRYDALCRLGMQDRNFGWTIEMQIKAVQSGLRCLELPVSYRRRIGRSKISGTVSGTIRAGGKILYTIARYAWLTRNQSRTVVSLPAAGQSDQAVRSAM</sequence>
<evidence type="ECO:0000313" key="2">
    <source>
        <dbReference type="EMBL" id="HEN15158.1"/>
    </source>
</evidence>
<dbReference type="AlphaFoldDB" id="A0A7C2K0C5"/>
<dbReference type="InterPro" id="IPR029044">
    <property type="entry name" value="Nucleotide-diphossugar_trans"/>
</dbReference>
<feature type="domain" description="Glycosyltransferase 2-like" evidence="1">
    <location>
        <begin position="9"/>
        <end position="146"/>
    </location>
</feature>
<evidence type="ECO:0000259" key="1">
    <source>
        <dbReference type="Pfam" id="PF00535"/>
    </source>
</evidence>
<dbReference type="PANTHER" id="PTHR48090">
    <property type="entry name" value="UNDECAPRENYL-PHOSPHATE 4-DEOXY-4-FORMAMIDO-L-ARABINOSE TRANSFERASE-RELATED"/>
    <property type="match status" value="1"/>
</dbReference>
<proteinExistence type="predicted"/>
<dbReference type="SUPFAM" id="SSF53448">
    <property type="entry name" value="Nucleotide-diphospho-sugar transferases"/>
    <property type="match status" value="1"/>
</dbReference>